<name>A0A1V5SEA9_9BACT</name>
<proteinExistence type="predicted"/>
<sequence>MESKLSAKNLKIVSSGIISFLSVCALVAFFLSIDRTTIVMVVSTLMLLASLYLIWFNEDSDAISLLIFFFSTTACFFLFSDFVVEEYLKAISIGGFALLSFVLTNYLLNLVRPFNNPEKIFYKIILSLIFTELFWVISFINASQISKGAITAVLFFNFHSITRDVLSQKIDGKRFAFLSLISILLLSIVFYRI</sequence>
<keyword evidence="1" id="KW-0812">Transmembrane</keyword>
<organism evidence="2">
    <name type="scientific">candidate division WS2 bacterium ADurb.Bin280</name>
    <dbReference type="NCBI Taxonomy" id="1852829"/>
    <lineage>
        <taxon>Bacteria</taxon>
        <taxon>candidate division WS2</taxon>
    </lineage>
</organism>
<feature type="transmembrane region" description="Helical" evidence="1">
    <location>
        <begin position="120"/>
        <end position="139"/>
    </location>
</feature>
<feature type="transmembrane region" description="Helical" evidence="1">
    <location>
        <begin position="90"/>
        <end position="108"/>
    </location>
</feature>
<reference evidence="2" key="1">
    <citation type="submission" date="2017-02" db="EMBL/GenBank/DDBJ databases">
        <title>Delving into the versatile metabolic prowess of the omnipresent phylum Bacteroidetes.</title>
        <authorList>
            <person name="Nobu M.K."/>
            <person name="Mei R."/>
            <person name="Narihiro T."/>
            <person name="Kuroda K."/>
            <person name="Liu W.-T."/>
        </authorList>
    </citation>
    <scope>NUCLEOTIDE SEQUENCE</scope>
    <source>
        <strain evidence="2">ADurb.Bin280</strain>
    </source>
</reference>
<keyword evidence="1" id="KW-0472">Membrane</keyword>
<keyword evidence="1" id="KW-1133">Transmembrane helix</keyword>
<comment type="caution">
    <text evidence="2">The sequence shown here is derived from an EMBL/GenBank/DDBJ whole genome shotgun (WGS) entry which is preliminary data.</text>
</comment>
<dbReference type="EMBL" id="MWBO01000028">
    <property type="protein sequence ID" value="OQA52573.1"/>
    <property type="molecule type" value="Genomic_DNA"/>
</dbReference>
<evidence type="ECO:0000313" key="2">
    <source>
        <dbReference type="EMBL" id="OQA52573.1"/>
    </source>
</evidence>
<gene>
    <name evidence="2" type="ORF">BWY43_00444</name>
</gene>
<dbReference type="AlphaFoldDB" id="A0A1V5SEA9"/>
<protein>
    <submittedName>
        <fullName evidence="2">Uncharacterized protein</fullName>
    </submittedName>
</protein>
<feature type="transmembrane region" description="Helical" evidence="1">
    <location>
        <begin position="37"/>
        <end position="55"/>
    </location>
</feature>
<feature type="transmembrane region" description="Helical" evidence="1">
    <location>
        <begin position="62"/>
        <end position="84"/>
    </location>
</feature>
<evidence type="ECO:0000256" key="1">
    <source>
        <dbReference type="SAM" id="Phobius"/>
    </source>
</evidence>
<accession>A0A1V5SEA9</accession>
<feature type="transmembrane region" description="Helical" evidence="1">
    <location>
        <begin position="174"/>
        <end position="191"/>
    </location>
</feature>
<feature type="transmembrane region" description="Helical" evidence="1">
    <location>
        <begin position="12"/>
        <end position="31"/>
    </location>
</feature>
<dbReference type="Proteomes" id="UP000485367">
    <property type="component" value="Unassembled WGS sequence"/>
</dbReference>